<protein>
    <submittedName>
        <fullName evidence="3">Uncharacterized protein</fullName>
    </submittedName>
</protein>
<dbReference type="SUPFAM" id="SSF56801">
    <property type="entry name" value="Acetyl-CoA synthetase-like"/>
    <property type="match status" value="1"/>
</dbReference>
<organism evidence="3 4">
    <name type="scientific">Nematostella vectensis</name>
    <name type="common">Starlet sea anemone</name>
    <dbReference type="NCBI Taxonomy" id="45351"/>
    <lineage>
        <taxon>Eukaryota</taxon>
        <taxon>Metazoa</taxon>
        <taxon>Cnidaria</taxon>
        <taxon>Anthozoa</taxon>
        <taxon>Hexacorallia</taxon>
        <taxon>Actiniaria</taxon>
        <taxon>Edwardsiidae</taxon>
        <taxon>Nematostella</taxon>
    </lineage>
</organism>
<feature type="domain" description="AMP-binding enzyme C-terminal" evidence="2">
    <location>
        <begin position="460"/>
        <end position="544"/>
    </location>
</feature>
<evidence type="ECO:0000259" key="1">
    <source>
        <dbReference type="Pfam" id="PF00501"/>
    </source>
</evidence>
<dbReference type="KEGG" id="nve:5509524"/>
<dbReference type="PROSITE" id="PS00455">
    <property type="entry name" value="AMP_BINDING"/>
    <property type="match status" value="1"/>
</dbReference>
<name>A7SE80_NEMVE</name>
<dbReference type="Pfam" id="PF13193">
    <property type="entry name" value="AMP-binding_C"/>
    <property type="match status" value="1"/>
</dbReference>
<dbReference type="InterPro" id="IPR042099">
    <property type="entry name" value="ANL_N_sf"/>
</dbReference>
<sequence>MTSQSYIHRPHTTPLEHRTLFQLLDHHAAKCPNKEALIYRDDSGNRTALTFREYKDQSQALAAGLLEKGLRRGDRVLVLLSNSVEFAVILLALTRLGAVPLFVELDVDDAILEMRGQVSGVFYTEQDSKVITAVTEVLDSEIKIFLCIGSHDNMPNHKKVHSYDALLQSFQDDDITQLHQAETEVQFDDPALVIFTSGSTGRPKPILYTHHGFVNGALSVVHTFKATHDTIQFCDAPFDWIPGIGFSLALVSILGMTLVAFPPNLSIKGHVIGIMLKIISEERCTHAIMLTYVMLDMVRYEGLPQLDLSQLKVCITGGQLTDQHLMSKVFSALPDLTSIVNSYGSTETFLPSGQVVTRHNIHSLDYGATEVNPGFEVKVVDDEGHVVPVGTPGELHVRGAGILQSANGVRMEGVVYEEKTPTGWYPSKDLSKITNDGRVRILGRKDCLIKSATESIYPPEVESVLGKHEKIASIIAIGIPDQRLGEVVCACVIIKPGFHGDNKAVIQEIDEWCAPKFYVSSNGMTPQPKKYVILENFPKTRTGKVDRKALKNIAIQKLGLMKDCGVNIS</sequence>
<reference evidence="3 4" key="1">
    <citation type="journal article" date="2007" name="Science">
        <title>Sea anemone genome reveals ancestral eumetazoan gene repertoire and genomic organization.</title>
        <authorList>
            <person name="Putnam N.H."/>
            <person name="Srivastava M."/>
            <person name="Hellsten U."/>
            <person name="Dirks B."/>
            <person name="Chapman J."/>
            <person name="Salamov A."/>
            <person name="Terry A."/>
            <person name="Shapiro H."/>
            <person name="Lindquist E."/>
            <person name="Kapitonov V.V."/>
            <person name="Jurka J."/>
            <person name="Genikhovich G."/>
            <person name="Grigoriev I.V."/>
            <person name="Lucas S.M."/>
            <person name="Steele R.E."/>
            <person name="Finnerty J.R."/>
            <person name="Technau U."/>
            <person name="Martindale M.Q."/>
            <person name="Rokhsar D.S."/>
        </authorList>
    </citation>
    <scope>NUCLEOTIDE SEQUENCE [LARGE SCALE GENOMIC DNA]</scope>
    <source>
        <strain evidence="4">CH2 X CH6</strain>
    </source>
</reference>
<dbReference type="InterPro" id="IPR020845">
    <property type="entry name" value="AMP-binding_CS"/>
</dbReference>
<dbReference type="Pfam" id="PF00501">
    <property type="entry name" value="AMP-binding"/>
    <property type="match status" value="1"/>
</dbReference>
<dbReference type="STRING" id="45351.A7SE80"/>
<dbReference type="OrthoDB" id="10253115at2759"/>
<dbReference type="PhylomeDB" id="A7SE80"/>
<evidence type="ECO:0000313" key="4">
    <source>
        <dbReference type="Proteomes" id="UP000001593"/>
    </source>
</evidence>
<dbReference type="PANTHER" id="PTHR42814:SF3">
    <property type="entry name" value="BETA-N-ACETYLHEXOSAMINIDASE"/>
    <property type="match status" value="1"/>
</dbReference>
<feature type="domain" description="AMP-dependent synthetase/ligase" evidence="1">
    <location>
        <begin position="24"/>
        <end position="403"/>
    </location>
</feature>
<dbReference type="Gene3D" id="3.40.50.12780">
    <property type="entry name" value="N-terminal domain of ligase-like"/>
    <property type="match status" value="1"/>
</dbReference>
<dbReference type="AlphaFoldDB" id="A7SE80"/>
<evidence type="ECO:0000313" key="3">
    <source>
        <dbReference type="EMBL" id="EDO37992.1"/>
    </source>
</evidence>
<gene>
    <name evidence="3" type="ORF">NEMVEDRAFT_v1g188797</name>
</gene>
<dbReference type="CDD" id="cd04433">
    <property type="entry name" value="AFD_class_I"/>
    <property type="match status" value="1"/>
</dbReference>
<dbReference type="HOGENOM" id="CLU_000022_59_7_1"/>
<dbReference type="InterPro" id="IPR000873">
    <property type="entry name" value="AMP-dep_synth/lig_dom"/>
</dbReference>
<proteinExistence type="predicted"/>
<keyword evidence="4" id="KW-1185">Reference proteome</keyword>
<accession>A7SE80</accession>
<dbReference type="InterPro" id="IPR025110">
    <property type="entry name" value="AMP-bd_C"/>
</dbReference>
<dbReference type="OMA" id="TEAYVFK"/>
<dbReference type="Gene3D" id="3.30.300.30">
    <property type="match status" value="1"/>
</dbReference>
<dbReference type="PANTHER" id="PTHR42814">
    <property type="entry name" value="AMP-BINDING DOMAIN-CONTAINING PROTEIN"/>
    <property type="match status" value="1"/>
</dbReference>
<dbReference type="InParanoid" id="A7SE80"/>
<dbReference type="Proteomes" id="UP000001593">
    <property type="component" value="Unassembled WGS sequence"/>
</dbReference>
<evidence type="ECO:0000259" key="2">
    <source>
        <dbReference type="Pfam" id="PF13193"/>
    </source>
</evidence>
<dbReference type="eggNOG" id="KOG1177">
    <property type="taxonomic scope" value="Eukaryota"/>
</dbReference>
<dbReference type="InterPro" id="IPR045851">
    <property type="entry name" value="AMP-bd_C_sf"/>
</dbReference>
<dbReference type="EMBL" id="DS469635">
    <property type="protein sequence ID" value="EDO37992.1"/>
    <property type="molecule type" value="Genomic_DNA"/>
</dbReference>